<sequence length="172" mass="19373">MRERDDLDAARLALPEGTQTVGRIRPNRHAGRIGVFVDLTSPYLGFVDVLHLPEDADRWPRAGVVTGFEVIQHRRGQVRLWPLDAGFRSARHRHPMTGEQWSASKRAHPVGATVTAEVTHVFRSNREYVVRLGEIWVGLSWTADAEPPTVGEVGEYTVARHAEATRRILLTR</sequence>
<protein>
    <submittedName>
        <fullName evidence="1">Uncharacterized protein</fullName>
    </submittedName>
</protein>
<dbReference type="EMBL" id="BONF01000037">
    <property type="protein sequence ID" value="GIF84393.1"/>
    <property type="molecule type" value="Genomic_DNA"/>
</dbReference>
<dbReference type="Proteomes" id="UP000601223">
    <property type="component" value="Unassembled WGS sequence"/>
</dbReference>
<name>A0A8J3JSZ1_9ACTN</name>
<dbReference type="RefSeq" id="WP_203752647.1">
    <property type="nucleotide sequence ID" value="NZ_BONF01000037.1"/>
</dbReference>
<gene>
    <name evidence="1" type="ORF">Cba03nite_57420</name>
</gene>
<comment type="caution">
    <text evidence="1">The sequence shown here is derived from an EMBL/GenBank/DDBJ whole genome shotgun (WGS) entry which is preliminary data.</text>
</comment>
<dbReference type="AlphaFoldDB" id="A0A8J3JSZ1"/>
<organism evidence="1 2">
    <name type="scientific">Catellatospora bangladeshensis</name>
    <dbReference type="NCBI Taxonomy" id="310355"/>
    <lineage>
        <taxon>Bacteria</taxon>
        <taxon>Bacillati</taxon>
        <taxon>Actinomycetota</taxon>
        <taxon>Actinomycetes</taxon>
        <taxon>Micromonosporales</taxon>
        <taxon>Micromonosporaceae</taxon>
        <taxon>Catellatospora</taxon>
    </lineage>
</organism>
<evidence type="ECO:0000313" key="2">
    <source>
        <dbReference type="Proteomes" id="UP000601223"/>
    </source>
</evidence>
<keyword evidence="2" id="KW-1185">Reference proteome</keyword>
<accession>A0A8J3JSZ1</accession>
<reference evidence="1 2" key="1">
    <citation type="submission" date="2021-01" db="EMBL/GenBank/DDBJ databases">
        <title>Whole genome shotgun sequence of Catellatospora bangladeshensis NBRC 107357.</title>
        <authorList>
            <person name="Komaki H."/>
            <person name="Tamura T."/>
        </authorList>
    </citation>
    <scope>NUCLEOTIDE SEQUENCE [LARGE SCALE GENOMIC DNA]</scope>
    <source>
        <strain evidence="1 2">NBRC 107357</strain>
    </source>
</reference>
<evidence type="ECO:0000313" key="1">
    <source>
        <dbReference type="EMBL" id="GIF84393.1"/>
    </source>
</evidence>
<proteinExistence type="predicted"/>